<accession>A0ABT8R9X4</accession>
<proteinExistence type="predicted"/>
<keyword evidence="1" id="KW-0378">Hydrolase</keyword>
<evidence type="ECO:0000313" key="2">
    <source>
        <dbReference type="Proteomes" id="UP001168528"/>
    </source>
</evidence>
<keyword evidence="2" id="KW-1185">Reference proteome</keyword>
<reference evidence="1" key="1">
    <citation type="submission" date="2023-07" db="EMBL/GenBank/DDBJ databases">
        <title>The genome sequence of Rhodocytophaga aerolata KACC 12507.</title>
        <authorList>
            <person name="Zhang X."/>
        </authorList>
    </citation>
    <scope>NUCLEOTIDE SEQUENCE</scope>
    <source>
        <strain evidence="1">KACC 12507</strain>
    </source>
</reference>
<organism evidence="1 2">
    <name type="scientific">Rhodocytophaga aerolata</name>
    <dbReference type="NCBI Taxonomy" id="455078"/>
    <lineage>
        <taxon>Bacteria</taxon>
        <taxon>Pseudomonadati</taxon>
        <taxon>Bacteroidota</taxon>
        <taxon>Cytophagia</taxon>
        <taxon>Cytophagales</taxon>
        <taxon>Rhodocytophagaceae</taxon>
        <taxon>Rhodocytophaga</taxon>
    </lineage>
</organism>
<protein>
    <submittedName>
        <fullName evidence="1">Aminopeptidase</fullName>
        <ecNumber evidence="1">3.4.11.-</ecNumber>
    </submittedName>
</protein>
<keyword evidence="1" id="KW-0645">Protease</keyword>
<name>A0ABT8R9X4_9BACT</name>
<dbReference type="EC" id="3.4.11.-" evidence="1"/>
<dbReference type="Proteomes" id="UP001168528">
    <property type="component" value="Unassembled WGS sequence"/>
</dbReference>
<keyword evidence="1" id="KW-0031">Aminopeptidase</keyword>
<gene>
    <name evidence="1" type="ORF">Q0590_21570</name>
</gene>
<dbReference type="RefSeq" id="WP_302039681.1">
    <property type="nucleotide sequence ID" value="NZ_JAUKPO010000014.1"/>
</dbReference>
<comment type="caution">
    <text evidence="1">The sequence shown here is derived from an EMBL/GenBank/DDBJ whole genome shotgun (WGS) entry which is preliminary data.</text>
</comment>
<dbReference type="GO" id="GO:0004177">
    <property type="term" value="F:aminopeptidase activity"/>
    <property type="evidence" value="ECO:0007669"/>
    <property type="project" value="UniProtKB-KW"/>
</dbReference>
<dbReference type="EMBL" id="JAUKPO010000014">
    <property type="protein sequence ID" value="MDO1448882.1"/>
    <property type="molecule type" value="Genomic_DNA"/>
</dbReference>
<evidence type="ECO:0000313" key="1">
    <source>
        <dbReference type="EMBL" id="MDO1448882.1"/>
    </source>
</evidence>
<dbReference type="Pfam" id="PF10023">
    <property type="entry name" value="Aminopep"/>
    <property type="match status" value="1"/>
</dbReference>
<dbReference type="InterPro" id="IPR014553">
    <property type="entry name" value="Aminopept"/>
</dbReference>
<sequence>MVKKVFYSILLGVALLAVWQYQLIWYGLGQAYGQFRIIYNARPLKEYLTDHAFPDSLKQKLLLIQEIRKFAIDSLGINDSKNYTTVFDQKGKPILWVVTASEPYALEAKEWKFPLLGSVSYKGFFDHEKAVKEENQLKAQGYDTEIDEVAGWSTLGWFRDPILSSMLEKKEGQLANLIIHELTHATLYIKSNVDYNENLASFVGDHGAREFLRYKYGEESAEYKTYTNSRNNQAKYIQHILHGADLLDSLYKSFTPKMDKVTKDNLKNGLIQKIMDTTDTLTYSGTTKKALVTRNNTKEEPLPNNAFFMSYIRYRSKQNQFEEEFATKFNSNFKKYLTYLKKTYPSI</sequence>